<dbReference type="InterPro" id="IPR015310">
    <property type="entry name" value="AHSA1-like_N"/>
</dbReference>
<dbReference type="KEGG" id="aplc:110979258"/>
<dbReference type="GO" id="GO:0006457">
    <property type="term" value="P:protein folding"/>
    <property type="evidence" value="ECO:0007669"/>
    <property type="project" value="TreeGrafter"/>
</dbReference>
<dbReference type="Pfam" id="PF08327">
    <property type="entry name" value="AHSA1"/>
    <property type="match status" value="1"/>
</dbReference>
<dbReference type="OMA" id="GDCEVNQ"/>
<dbReference type="CTD" id="10598"/>
<comment type="similarity">
    <text evidence="1">Belongs to the AHA1 family.</text>
</comment>
<evidence type="ECO:0000256" key="2">
    <source>
        <dbReference type="SAM" id="MobiDB-lite"/>
    </source>
</evidence>
<protein>
    <submittedName>
        <fullName evidence="5">Activator of 90 kDa heat shock protein ATPase homolog 1-like</fullName>
    </submittedName>
</protein>
<dbReference type="SUPFAM" id="SSF55961">
    <property type="entry name" value="Bet v1-like"/>
    <property type="match status" value="1"/>
</dbReference>
<dbReference type="PANTHER" id="PTHR13009">
    <property type="entry name" value="HEAT SHOCK PROTEIN 90 HSP90 CO-CHAPERONE AHA-1"/>
    <property type="match status" value="1"/>
</dbReference>
<reference evidence="5" key="1">
    <citation type="submission" date="2025-08" db="UniProtKB">
        <authorList>
            <consortium name="RefSeq"/>
        </authorList>
    </citation>
    <scope>IDENTIFICATION</scope>
</reference>
<dbReference type="SMART" id="SM01000">
    <property type="entry name" value="Aha1_N"/>
    <property type="match status" value="1"/>
</dbReference>
<dbReference type="AlphaFoldDB" id="A0A8B7YDW7"/>
<dbReference type="Gene3D" id="3.15.10.20">
    <property type="entry name" value="Activator of Hsp90 ATPase Aha1, N-terminal domain"/>
    <property type="match status" value="1"/>
</dbReference>
<feature type="region of interest" description="Disordered" evidence="2">
    <location>
        <begin position="172"/>
        <end position="202"/>
    </location>
</feature>
<feature type="domain" description="Activator of Hsp90 ATPase AHSA1-like N-terminal" evidence="3">
    <location>
        <begin position="29"/>
        <end position="160"/>
    </location>
</feature>
<proteinExistence type="inferred from homology"/>
<evidence type="ECO:0000259" key="3">
    <source>
        <dbReference type="SMART" id="SM01000"/>
    </source>
</evidence>
<dbReference type="RefSeq" id="XP_022090580.1">
    <property type="nucleotide sequence ID" value="XM_022234888.1"/>
</dbReference>
<dbReference type="PANTHER" id="PTHR13009:SF22">
    <property type="entry name" value="LD43819P"/>
    <property type="match status" value="1"/>
</dbReference>
<dbReference type="GeneID" id="110979258"/>
<dbReference type="Pfam" id="PF09229">
    <property type="entry name" value="Aha1_N"/>
    <property type="match status" value="1"/>
</dbReference>
<evidence type="ECO:0000313" key="5">
    <source>
        <dbReference type="RefSeq" id="XP_022090580.1"/>
    </source>
</evidence>
<gene>
    <name evidence="5" type="primary">LOC110979258</name>
</gene>
<accession>A0A8B7YDW7</accession>
<sequence>MAKWGQGDPRWIVEERSDATNVNNWHWTEREASHASKECLKEVLVGLKIQDDKGECEITEMTSIEGEASASNRKAKLIFFYEWNIKLEWKGNLKDCSTKLTGHVQIPNLSDENEVDEIDVIVTTKKETEESRILKEMMRTKGTPLIREQIGKYITFLKNDWCKGMILPSAEAQKDSQPSMSKPEPAKASPAAVKRQHQLNQENMKNTQIGVKIDTRKLTLSEEFKCSAEELYQTLTDPQRVSAFTRTQAVMEAENGGKFSLFDGNVSGEFVSLDRATFKIEQRWRFKTWPEAHFSTVTIELAQRADCTKLTLTQVGIPAADFDRTKEGWKRHYWHPIMATFSYGARLF</sequence>
<dbReference type="Gene3D" id="3.30.530.20">
    <property type="match status" value="1"/>
</dbReference>
<dbReference type="GO" id="GO:0005829">
    <property type="term" value="C:cytosol"/>
    <property type="evidence" value="ECO:0007669"/>
    <property type="project" value="TreeGrafter"/>
</dbReference>
<dbReference type="GO" id="GO:0001671">
    <property type="term" value="F:ATPase activator activity"/>
    <property type="evidence" value="ECO:0007669"/>
    <property type="project" value="InterPro"/>
</dbReference>
<dbReference type="InterPro" id="IPR036338">
    <property type="entry name" value="Aha1"/>
</dbReference>
<dbReference type="OrthoDB" id="567237at2759"/>
<dbReference type="SUPFAM" id="SSF103111">
    <property type="entry name" value="Activator of Hsp90 ATPase, Aha1"/>
    <property type="match status" value="1"/>
</dbReference>
<name>A0A8B7YDW7_ACAPL</name>
<organism evidence="4 5">
    <name type="scientific">Acanthaster planci</name>
    <name type="common">Crown-of-thorns starfish</name>
    <dbReference type="NCBI Taxonomy" id="133434"/>
    <lineage>
        <taxon>Eukaryota</taxon>
        <taxon>Metazoa</taxon>
        <taxon>Echinodermata</taxon>
        <taxon>Eleutherozoa</taxon>
        <taxon>Asterozoa</taxon>
        <taxon>Asteroidea</taxon>
        <taxon>Valvatacea</taxon>
        <taxon>Valvatida</taxon>
        <taxon>Acanthasteridae</taxon>
        <taxon>Acanthaster</taxon>
    </lineage>
</organism>
<keyword evidence="4" id="KW-1185">Reference proteome</keyword>
<dbReference type="Proteomes" id="UP000694845">
    <property type="component" value="Unplaced"/>
</dbReference>
<dbReference type="InterPro" id="IPR013538">
    <property type="entry name" value="ASHA1/2-like_C"/>
</dbReference>
<evidence type="ECO:0000256" key="1">
    <source>
        <dbReference type="ARBA" id="ARBA00006817"/>
    </source>
</evidence>
<feature type="compositionally biased region" description="Low complexity" evidence="2">
    <location>
        <begin position="178"/>
        <end position="193"/>
    </location>
</feature>
<evidence type="ECO:0000313" key="4">
    <source>
        <dbReference type="Proteomes" id="UP000694845"/>
    </source>
</evidence>
<dbReference type="InterPro" id="IPR023393">
    <property type="entry name" value="START-like_dom_sf"/>
</dbReference>
<dbReference type="GO" id="GO:0051087">
    <property type="term" value="F:protein-folding chaperone binding"/>
    <property type="evidence" value="ECO:0007669"/>
    <property type="project" value="InterPro"/>
</dbReference>
<dbReference type="CDD" id="cd08892">
    <property type="entry name" value="SRPBCC_Aha1"/>
    <property type="match status" value="1"/>
</dbReference>